<proteinExistence type="predicted"/>
<organism evidence="1">
    <name type="scientific">uncultured Acidimicrobiales bacterium</name>
    <dbReference type="NCBI Taxonomy" id="310071"/>
    <lineage>
        <taxon>Bacteria</taxon>
        <taxon>Bacillati</taxon>
        <taxon>Actinomycetota</taxon>
        <taxon>Acidimicrobiia</taxon>
        <taxon>Acidimicrobiales</taxon>
        <taxon>environmental samples</taxon>
    </lineage>
</organism>
<dbReference type="EMBL" id="CADCTB010000017">
    <property type="protein sequence ID" value="CAA9213664.1"/>
    <property type="molecule type" value="Genomic_DNA"/>
</dbReference>
<accession>A0A6J4H7M5</accession>
<gene>
    <name evidence="1" type="ORF">AVDCRST_MAG10-263</name>
</gene>
<evidence type="ECO:0008006" key="2">
    <source>
        <dbReference type="Google" id="ProtNLM"/>
    </source>
</evidence>
<protein>
    <recommendedName>
        <fullName evidence="2">DUF2273 domain-containing protein</fullName>
    </recommendedName>
</protein>
<evidence type="ECO:0000313" key="1">
    <source>
        <dbReference type="EMBL" id="CAA9213664.1"/>
    </source>
</evidence>
<name>A0A6J4H7M5_9ACTN</name>
<dbReference type="AlphaFoldDB" id="A0A6J4H7M5"/>
<sequence length="61" mass="6349">MQPTIVGLFVGLLLGMALAFDGFGSMLIVAFCGAVGYVVMKVVQGEIDLTPYLGGGGRIRQ</sequence>
<reference evidence="1" key="1">
    <citation type="submission" date="2020-02" db="EMBL/GenBank/DDBJ databases">
        <authorList>
            <person name="Meier V. D."/>
        </authorList>
    </citation>
    <scope>NUCLEOTIDE SEQUENCE</scope>
    <source>
        <strain evidence="1">AVDCRST_MAG10</strain>
    </source>
</reference>